<evidence type="ECO:0000313" key="3">
    <source>
        <dbReference type="Proteomes" id="UP001172101"/>
    </source>
</evidence>
<keyword evidence="3" id="KW-1185">Reference proteome</keyword>
<name>A0AA40AKU8_9PEZI</name>
<feature type="signal peptide" evidence="1">
    <location>
        <begin position="1"/>
        <end position="17"/>
    </location>
</feature>
<feature type="non-terminal residue" evidence="2">
    <location>
        <position position="1"/>
    </location>
</feature>
<gene>
    <name evidence="2" type="ORF">B0T26DRAFT_648224</name>
</gene>
<feature type="chain" id="PRO_5041383753" evidence="1">
    <location>
        <begin position="18"/>
        <end position="70"/>
    </location>
</feature>
<sequence>MTPWLLVPLAVAVGVHCHGGIFNYTIDGSTIQRRWWGDPIRDVDHPYLACNRGIPLAAHTPTLHAPVRAG</sequence>
<protein>
    <submittedName>
        <fullName evidence="2">Uncharacterized protein</fullName>
    </submittedName>
</protein>
<comment type="caution">
    <text evidence="2">The sequence shown here is derived from an EMBL/GenBank/DDBJ whole genome shotgun (WGS) entry which is preliminary data.</text>
</comment>
<dbReference type="RefSeq" id="XP_060296420.1">
    <property type="nucleotide sequence ID" value="XM_060437982.1"/>
</dbReference>
<accession>A0AA40AKU8</accession>
<evidence type="ECO:0000313" key="2">
    <source>
        <dbReference type="EMBL" id="KAK0717627.1"/>
    </source>
</evidence>
<evidence type="ECO:0000256" key="1">
    <source>
        <dbReference type="SAM" id="SignalP"/>
    </source>
</evidence>
<dbReference type="Proteomes" id="UP001172101">
    <property type="component" value="Unassembled WGS sequence"/>
</dbReference>
<organism evidence="2 3">
    <name type="scientific">Lasiosphaeria miniovina</name>
    <dbReference type="NCBI Taxonomy" id="1954250"/>
    <lineage>
        <taxon>Eukaryota</taxon>
        <taxon>Fungi</taxon>
        <taxon>Dikarya</taxon>
        <taxon>Ascomycota</taxon>
        <taxon>Pezizomycotina</taxon>
        <taxon>Sordariomycetes</taxon>
        <taxon>Sordariomycetidae</taxon>
        <taxon>Sordariales</taxon>
        <taxon>Lasiosphaeriaceae</taxon>
        <taxon>Lasiosphaeria</taxon>
    </lineage>
</organism>
<dbReference type="AlphaFoldDB" id="A0AA40AKU8"/>
<dbReference type="EMBL" id="JAUIRO010000004">
    <property type="protein sequence ID" value="KAK0717627.1"/>
    <property type="molecule type" value="Genomic_DNA"/>
</dbReference>
<proteinExistence type="predicted"/>
<dbReference type="GeneID" id="85321252"/>
<reference evidence="2" key="1">
    <citation type="submission" date="2023-06" db="EMBL/GenBank/DDBJ databases">
        <title>Genome-scale phylogeny and comparative genomics of the fungal order Sordariales.</title>
        <authorList>
            <consortium name="Lawrence Berkeley National Laboratory"/>
            <person name="Hensen N."/>
            <person name="Bonometti L."/>
            <person name="Westerberg I."/>
            <person name="Brannstrom I.O."/>
            <person name="Guillou S."/>
            <person name="Cros-Aarteil S."/>
            <person name="Calhoun S."/>
            <person name="Haridas S."/>
            <person name="Kuo A."/>
            <person name="Mondo S."/>
            <person name="Pangilinan J."/>
            <person name="Riley R."/>
            <person name="LaButti K."/>
            <person name="Andreopoulos B."/>
            <person name="Lipzen A."/>
            <person name="Chen C."/>
            <person name="Yanf M."/>
            <person name="Daum C."/>
            <person name="Ng V."/>
            <person name="Clum A."/>
            <person name="Steindorff A."/>
            <person name="Ohm R."/>
            <person name="Martin F."/>
            <person name="Silar P."/>
            <person name="Natvig D."/>
            <person name="Lalanne C."/>
            <person name="Gautier V."/>
            <person name="Ament-velasquez S.L."/>
            <person name="Kruys A."/>
            <person name="Hutchinson M.I."/>
            <person name="Powell A.J."/>
            <person name="Barry K."/>
            <person name="Miller A.N."/>
            <person name="Grigoriev I.V."/>
            <person name="Debuchy R."/>
            <person name="Gladieux P."/>
            <person name="Thoren M.H."/>
            <person name="Johannesson H."/>
        </authorList>
    </citation>
    <scope>NUCLEOTIDE SEQUENCE</scope>
    <source>
        <strain evidence="2">SMH2392-1A</strain>
    </source>
</reference>
<keyword evidence="1" id="KW-0732">Signal</keyword>